<dbReference type="Proteomes" id="UP001501637">
    <property type="component" value="Unassembled WGS sequence"/>
</dbReference>
<dbReference type="Pfam" id="PF00294">
    <property type="entry name" value="PfkB"/>
    <property type="match status" value="1"/>
</dbReference>
<feature type="domain" description="Carbohydrate kinase PfkB" evidence="6">
    <location>
        <begin position="37"/>
        <end position="338"/>
    </location>
</feature>
<evidence type="ECO:0000259" key="6">
    <source>
        <dbReference type="Pfam" id="PF00294"/>
    </source>
</evidence>
<dbReference type="InterPro" id="IPR011611">
    <property type="entry name" value="PfkB_dom"/>
</dbReference>
<dbReference type="PROSITE" id="PS00584">
    <property type="entry name" value="PFKB_KINASES_2"/>
    <property type="match status" value="1"/>
</dbReference>
<evidence type="ECO:0000256" key="3">
    <source>
        <dbReference type="ARBA" id="ARBA00022741"/>
    </source>
</evidence>
<dbReference type="InterPro" id="IPR029056">
    <property type="entry name" value="Ribokinase-like"/>
</dbReference>
<sequence>MRDDVRFAHVSASFAHVCVSFAHTPVREEQSMSPRQITVLGECVADAFTEPASTPSELALRVLPGGGPANTAVSLARLGTPARFLARLSGDVFGRLFRAHLEASGVDLSSSVPAEEPSTLAVAELDAQGQAAFSFHAQNTADWQWTAEELARVDLSETACVHTGSLALVQEPGAAAVEDFLAAAATRATISIDPNVRPLLVQPHVYRARLAHWCALADVLRLSEDDLELLLPGTPPEQACDTWHAAGARLVVITRGADGALASLDGERLKVPAVRTSVVDTVGAGDSFTAGLLHHLGTRGFLGGRLTELGLDDVAEACVFAARTAALTCSVAGPNPPWQSQLGSQLEQLATAERA</sequence>
<dbReference type="GO" id="GO:0016301">
    <property type="term" value="F:kinase activity"/>
    <property type="evidence" value="ECO:0007669"/>
    <property type="project" value="UniProtKB-KW"/>
</dbReference>
<keyword evidence="8" id="KW-1185">Reference proteome</keyword>
<dbReference type="InterPro" id="IPR050306">
    <property type="entry name" value="PfkB_Carbo_kinase"/>
</dbReference>
<accession>A0ABP6MR66</accession>
<evidence type="ECO:0000313" key="8">
    <source>
        <dbReference type="Proteomes" id="UP001501637"/>
    </source>
</evidence>
<comment type="caution">
    <text evidence="7">The sequence shown here is derived from an EMBL/GenBank/DDBJ whole genome shotgun (WGS) entry which is preliminary data.</text>
</comment>
<proteinExistence type="inferred from homology"/>
<evidence type="ECO:0000256" key="5">
    <source>
        <dbReference type="ARBA" id="ARBA00022840"/>
    </source>
</evidence>
<keyword evidence="2" id="KW-0808">Transferase</keyword>
<keyword evidence="4 7" id="KW-0418">Kinase</keyword>
<keyword evidence="3" id="KW-0547">Nucleotide-binding</keyword>
<keyword evidence="5" id="KW-0067">ATP-binding</keyword>
<dbReference type="Gene3D" id="3.40.1190.20">
    <property type="match status" value="1"/>
</dbReference>
<name>A0ABP6MR66_9ACTN</name>
<dbReference type="EMBL" id="BAAAUG010000091">
    <property type="protein sequence ID" value="GAA3122121.1"/>
    <property type="molecule type" value="Genomic_DNA"/>
</dbReference>
<evidence type="ECO:0000256" key="1">
    <source>
        <dbReference type="ARBA" id="ARBA00010688"/>
    </source>
</evidence>
<dbReference type="CDD" id="cd01167">
    <property type="entry name" value="bac_FRK"/>
    <property type="match status" value="1"/>
</dbReference>
<comment type="similarity">
    <text evidence="1">Belongs to the carbohydrate kinase PfkB family.</text>
</comment>
<dbReference type="SUPFAM" id="SSF53613">
    <property type="entry name" value="Ribokinase-like"/>
    <property type="match status" value="1"/>
</dbReference>
<dbReference type="PANTHER" id="PTHR43085:SF1">
    <property type="entry name" value="PSEUDOURIDINE KINASE-RELATED"/>
    <property type="match status" value="1"/>
</dbReference>
<evidence type="ECO:0000256" key="4">
    <source>
        <dbReference type="ARBA" id="ARBA00022777"/>
    </source>
</evidence>
<protein>
    <submittedName>
        <fullName evidence="7">Carbohydrate kinase</fullName>
    </submittedName>
</protein>
<gene>
    <name evidence="7" type="ORF">GCM10010449_49970</name>
</gene>
<organism evidence="7 8">
    <name type="scientific">Streptomyces rectiviolaceus</name>
    <dbReference type="NCBI Taxonomy" id="332591"/>
    <lineage>
        <taxon>Bacteria</taxon>
        <taxon>Bacillati</taxon>
        <taxon>Actinomycetota</taxon>
        <taxon>Actinomycetes</taxon>
        <taxon>Kitasatosporales</taxon>
        <taxon>Streptomycetaceae</taxon>
        <taxon>Streptomyces</taxon>
    </lineage>
</organism>
<evidence type="ECO:0000313" key="7">
    <source>
        <dbReference type="EMBL" id="GAA3122121.1"/>
    </source>
</evidence>
<reference evidence="8" key="1">
    <citation type="journal article" date="2019" name="Int. J. Syst. Evol. Microbiol.">
        <title>The Global Catalogue of Microorganisms (GCM) 10K type strain sequencing project: providing services to taxonomists for standard genome sequencing and annotation.</title>
        <authorList>
            <consortium name="The Broad Institute Genomics Platform"/>
            <consortium name="The Broad Institute Genome Sequencing Center for Infectious Disease"/>
            <person name="Wu L."/>
            <person name="Ma J."/>
        </authorList>
    </citation>
    <scope>NUCLEOTIDE SEQUENCE [LARGE SCALE GENOMIC DNA]</scope>
    <source>
        <strain evidence="8">JCM 9092</strain>
    </source>
</reference>
<dbReference type="PANTHER" id="PTHR43085">
    <property type="entry name" value="HEXOKINASE FAMILY MEMBER"/>
    <property type="match status" value="1"/>
</dbReference>
<evidence type="ECO:0000256" key="2">
    <source>
        <dbReference type="ARBA" id="ARBA00022679"/>
    </source>
</evidence>
<dbReference type="InterPro" id="IPR002173">
    <property type="entry name" value="Carboh/pur_kinase_PfkB_CS"/>
</dbReference>